<sequence length="458" mass="51691">MLTVRWGSYLEKKSNLARQRALEAHQEYLRSLKKPPIYNTTDPLLNRKTRRATHWFKHVTDPQSCDNVIREGVSVDQTVTQEEQEEWLEAQFKPVQYEGVLLSKEFPHFGTLSVIHGDVLKEGAGEGKSETGSEVEDCVLIPMTANFSPPQGLGLRFLELGGRNLIHAAFEEVRQLVASKSEEGQGGVGGLTVGDVILTRTFGAAKAKRVAFVVLPYFFQGGSFVASQRLRSAVRAALQKVNEEGVSRVVMPALGTGVLGFSPTDIASILVQESIEVLLQVDTTTPTYSLKEIDFMDTDRGGAEALKTALVEAGERWLPEEQTIPAPVYFSKETARVLHVSPWLMRRPLRRSRYAFAHRHGIIRNRPQWYLRNVRPFLWRPARLLEPPPLLLRKKTGEPVSPVGERARRPFYHKDVTHVLFPPPRVDSGFPSFRLNRRGQWVGKIWNPKIHAETKPKQ</sequence>
<gene>
    <name evidence="2" type="ORF">Cvel_30307</name>
</gene>
<dbReference type="AlphaFoldDB" id="A0A0G4HQH9"/>
<accession>A0A0G4HQH9</accession>
<dbReference type="EMBL" id="CDMZ01003504">
    <property type="protein sequence ID" value="CEM46637.1"/>
    <property type="molecule type" value="Genomic_DNA"/>
</dbReference>
<dbReference type="PROSITE" id="PS51154">
    <property type="entry name" value="MACRO"/>
    <property type="match status" value="1"/>
</dbReference>
<name>A0A0G4HQH9_9ALVE</name>
<protein>
    <recommendedName>
        <fullName evidence="1">Macro domain-containing protein</fullName>
    </recommendedName>
</protein>
<evidence type="ECO:0000313" key="2">
    <source>
        <dbReference type="EMBL" id="CEM46637.1"/>
    </source>
</evidence>
<dbReference type="InterPro" id="IPR002589">
    <property type="entry name" value="Macro_dom"/>
</dbReference>
<dbReference type="InterPro" id="IPR043472">
    <property type="entry name" value="Macro_dom-like"/>
</dbReference>
<dbReference type="Pfam" id="PF01661">
    <property type="entry name" value="Macro"/>
    <property type="match status" value="1"/>
</dbReference>
<evidence type="ECO:0000259" key="1">
    <source>
        <dbReference type="PROSITE" id="PS51154"/>
    </source>
</evidence>
<reference evidence="2" key="1">
    <citation type="submission" date="2014-11" db="EMBL/GenBank/DDBJ databases">
        <authorList>
            <person name="Otto D Thomas"/>
            <person name="Naeem Raeece"/>
        </authorList>
    </citation>
    <scope>NUCLEOTIDE SEQUENCE</scope>
</reference>
<dbReference type="Gene3D" id="3.40.220.10">
    <property type="entry name" value="Leucine Aminopeptidase, subunit E, domain 1"/>
    <property type="match status" value="1"/>
</dbReference>
<dbReference type="SMART" id="SM00506">
    <property type="entry name" value="A1pp"/>
    <property type="match status" value="1"/>
</dbReference>
<proteinExistence type="predicted"/>
<organism evidence="2">
    <name type="scientific">Chromera velia CCMP2878</name>
    <dbReference type="NCBI Taxonomy" id="1169474"/>
    <lineage>
        <taxon>Eukaryota</taxon>
        <taxon>Sar</taxon>
        <taxon>Alveolata</taxon>
        <taxon>Colpodellida</taxon>
        <taxon>Chromeraceae</taxon>
        <taxon>Chromera</taxon>
    </lineage>
</organism>
<dbReference type="SUPFAM" id="SSF52949">
    <property type="entry name" value="Macro domain-like"/>
    <property type="match status" value="1"/>
</dbReference>
<dbReference type="VEuPathDB" id="CryptoDB:Cvel_30307"/>
<feature type="domain" description="Macro" evidence="1">
    <location>
        <begin position="99"/>
        <end position="314"/>
    </location>
</feature>
<dbReference type="PhylomeDB" id="A0A0G4HQH9"/>